<dbReference type="GO" id="GO:0005634">
    <property type="term" value="C:nucleus"/>
    <property type="evidence" value="ECO:0007669"/>
    <property type="project" value="InterPro"/>
</dbReference>
<dbReference type="InterPro" id="IPR055256">
    <property type="entry name" value="KH_1_KHDC4/BBP-like"/>
</dbReference>
<dbReference type="PANTHER" id="PTHR15744">
    <property type="entry name" value="BLOM7"/>
    <property type="match status" value="1"/>
</dbReference>
<dbReference type="SUPFAM" id="SSF54791">
    <property type="entry name" value="Eukaryotic type KH-domain (KH-domain type I)"/>
    <property type="match status" value="1"/>
</dbReference>
<dbReference type="Proteomes" id="UP001515480">
    <property type="component" value="Unassembled WGS sequence"/>
</dbReference>
<evidence type="ECO:0000259" key="2">
    <source>
        <dbReference type="SMART" id="SM00322"/>
    </source>
</evidence>
<reference evidence="3 4" key="1">
    <citation type="journal article" date="2024" name="Science">
        <title>Giant polyketide synthase enzymes in the biosynthesis of giant marine polyether toxins.</title>
        <authorList>
            <person name="Fallon T.R."/>
            <person name="Shende V.V."/>
            <person name="Wierzbicki I.H."/>
            <person name="Pendleton A.L."/>
            <person name="Watervoot N.F."/>
            <person name="Auber R.P."/>
            <person name="Gonzalez D.J."/>
            <person name="Wisecaver J.H."/>
            <person name="Moore B.S."/>
        </authorList>
    </citation>
    <scope>NUCLEOTIDE SEQUENCE [LARGE SCALE GENOMIC DNA]</scope>
    <source>
        <strain evidence="3 4">12B1</strain>
    </source>
</reference>
<accession>A0AB34JEJ3</accession>
<organism evidence="3 4">
    <name type="scientific">Prymnesium parvum</name>
    <name type="common">Toxic golden alga</name>
    <dbReference type="NCBI Taxonomy" id="97485"/>
    <lineage>
        <taxon>Eukaryota</taxon>
        <taxon>Haptista</taxon>
        <taxon>Haptophyta</taxon>
        <taxon>Prymnesiophyceae</taxon>
        <taxon>Prymnesiales</taxon>
        <taxon>Prymnesiaceae</taxon>
        <taxon>Prymnesium</taxon>
    </lineage>
</organism>
<dbReference type="AlphaFoldDB" id="A0AB34JEJ3"/>
<feature type="compositionally biased region" description="Low complexity" evidence="1">
    <location>
        <begin position="1"/>
        <end position="11"/>
    </location>
</feature>
<dbReference type="InterPro" id="IPR004087">
    <property type="entry name" value="KH_dom"/>
</dbReference>
<dbReference type="EMBL" id="JBGBPQ010000009">
    <property type="protein sequence ID" value="KAL1519612.1"/>
    <property type="molecule type" value="Genomic_DNA"/>
</dbReference>
<feature type="compositionally biased region" description="Low complexity" evidence="1">
    <location>
        <begin position="406"/>
        <end position="428"/>
    </location>
</feature>
<gene>
    <name evidence="3" type="ORF">AB1Y20_023125</name>
</gene>
<dbReference type="InterPro" id="IPR031121">
    <property type="entry name" value="RIK/BLOM7"/>
</dbReference>
<dbReference type="InterPro" id="IPR056149">
    <property type="entry name" value="PRP5/DDX46/KHDC4_KH"/>
</dbReference>
<protein>
    <recommendedName>
        <fullName evidence="2">K Homology domain-containing protein</fullName>
    </recommendedName>
</protein>
<feature type="region of interest" description="Disordered" evidence="1">
    <location>
        <begin position="384"/>
        <end position="486"/>
    </location>
</feature>
<dbReference type="FunFam" id="3.30.1370.10:FF:000037">
    <property type="entry name" value="KH domain protein"/>
    <property type="match status" value="1"/>
</dbReference>
<dbReference type="GO" id="GO:0003723">
    <property type="term" value="F:RNA binding"/>
    <property type="evidence" value="ECO:0007669"/>
    <property type="project" value="InterPro"/>
</dbReference>
<dbReference type="Gene3D" id="3.30.1370.10">
    <property type="entry name" value="K Homology domain, type 1"/>
    <property type="match status" value="2"/>
</dbReference>
<feature type="domain" description="K Homology" evidence="2">
    <location>
        <begin position="205"/>
        <end position="289"/>
    </location>
</feature>
<dbReference type="InterPro" id="IPR036612">
    <property type="entry name" value="KH_dom_type_1_sf"/>
</dbReference>
<feature type="region of interest" description="Disordered" evidence="1">
    <location>
        <begin position="1"/>
        <end position="42"/>
    </location>
</feature>
<evidence type="ECO:0000256" key="1">
    <source>
        <dbReference type="SAM" id="MobiDB-lite"/>
    </source>
</evidence>
<name>A0AB34JEJ3_PRYPA</name>
<feature type="region of interest" description="Disordered" evidence="1">
    <location>
        <begin position="153"/>
        <end position="174"/>
    </location>
</feature>
<dbReference type="InterPro" id="IPR047889">
    <property type="entry name" value="KHDC4_KH-I_second"/>
</dbReference>
<dbReference type="CDD" id="cd22386">
    <property type="entry name" value="KH-I_KHDC4_rpt2"/>
    <property type="match status" value="1"/>
</dbReference>
<evidence type="ECO:0000313" key="3">
    <source>
        <dbReference type="EMBL" id="KAL1519612.1"/>
    </source>
</evidence>
<feature type="compositionally biased region" description="Pro residues" evidence="1">
    <location>
        <begin position="154"/>
        <end position="167"/>
    </location>
</feature>
<evidence type="ECO:0000313" key="4">
    <source>
        <dbReference type="Proteomes" id="UP001515480"/>
    </source>
</evidence>
<sequence length="486" mass="49600">MEAAEAEAAATEGERRKRRRWSDAEPGASTTTPPAPAAPVTIDLATQKAAAEALRRMNALLGGGGAGSPGAVVGALGFSADVDINDSSKKGLLTKKSTQEEITSATNASVLVRGRYKPPGDSSTTERALHLHIEARTQEELDRAVEMVYSIMGGPPPPPGGALPPQLPADGPTAALEGATPLPSLNTLAPLLVPASSGPQKPPLIRHTIDVGLDSNAGYQIRGKLLGPKGSYLKHIQDQTGVRVQLAGKGSGNLLPDGTEGGQPLHLVLNAQSQEQLEVGKQLAESLVAAVREDYERRVAAAAAAPVRPLPPPPMPGGPMGYPGYGRPPAPYGYGGYAPGYGYPSPYGYPQGYGGYPGGYGYPMAPPQMHMAGYGQPVDYSAGQAVDYNSGQPGDYNAPAAAPGMAEQQLQPPAQGAGAPEASETGAPLAPPPGEPGLASSSGVHMAPPPPADPSYPSMAPPPPAGLSYPPMPPSFPTMAPPPPVD</sequence>
<dbReference type="SMART" id="SM00322">
    <property type="entry name" value="KH"/>
    <property type="match status" value="1"/>
</dbReference>
<feature type="compositionally biased region" description="Pro residues" evidence="1">
    <location>
        <begin position="447"/>
        <end position="486"/>
    </location>
</feature>
<keyword evidence="4" id="KW-1185">Reference proteome</keyword>
<comment type="caution">
    <text evidence="3">The sequence shown here is derived from an EMBL/GenBank/DDBJ whole genome shotgun (WGS) entry which is preliminary data.</text>
</comment>
<proteinExistence type="predicted"/>
<dbReference type="PANTHER" id="PTHR15744:SF0">
    <property type="entry name" value="KH HOMOLOGY DOMAIN-CONTAINING PROTEIN 4"/>
    <property type="match status" value="1"/>
</dbReference>
<dbReference type="Pfam" id="PF23469">
    <property type="entry name" value="KH_12"/>
    <property type="match status" value="1"/>
</dbReference>
<dbReference type="Pfam" id="PF22675">
    <property type="entry name" value="KH-I_KHDC4-BBP"/>
    <property type="match status" value="1"/>
</dbReference>